<feature type="compositionally biased region" description="Polar residues" evidence="1">
    <location>
        <begin position="81"/>
        <end position="98"/>
    </location>
</feature>
<name>A0A5J4TR53_9EUKA</name>
<feature type="region of interest" description="Disordered" evidence="1">
    <location>
        <begin position="131"/>
        <end position="181"/>
    </location>
</feature>
<dbReference type="AlphaFoldDB" id="A0A5J4TR53"/>
<feature type="region of interest" description="Disordered" evidence="1">
    <location>
        <begin position="1"/>
        <end position="52"/>
    </location>
</feature>
<organism evidence="2 3">
    <name type="scientific">Streblomastix strix</name>
    <dbReference type="NCBI Taxonomy" id="222440"/>
    <lineage>
        <taxon>Eukaryota</taxon>
        <taxon>Metamonada</taxon>
        <taxon>Preaxostyla</taxon>
        <taxon>Oxymonadida</taxon>
        <taxon>Streblomastigidae</taxon>
        <taxon>Streblomastix</taxon>
    </lineage>
</organism>
<evidence type="ECO:0000313" key="3">
    <source>
        <dbReference type="Proteomes" id="UP000324800"/>
    </source>
</evidence>
<feature type="compositionally biased region" description="Polar residues" evidence="1">
    <location>
        <begin position="1"/>
        <end position="21"/>
    </location>
</feature>
<protein>
    <submittedName>
        <fullName evidence="2">Uncharacterized protein</fullName>
    </submittedName>
</protein>
<reference evidence="2 3" key="1">
    <citation type="submission" date="2019-03" db="EMBL/GenBank/DDBJ databases">
        <title>Single cell metagenomics reveals metabolic interactions within the superorganism composed of flagellate Streblomastix strix and complex community of Bacteroidetes bacteria on its surface.</title>
        <authorList>
            <person name="Treitli S.C."/>
            <person name="Kolisko M."/>
            <person name="Husnik F."/>
            <person name="Keeling P."/>
            <person name="Hampl V."/>
        </authorList>
    </citation>
    <scope>NUCLEOTIDE SEQUENCE [LARGE SCALE GENOMIC DNA]</scope>
    <source>
        <strain evidence="2">ST1C</strain>
    </source>
</reference>
<feature type="region of interest" description="Disordered" evidence="1">
    <location>
        <begin position="71"/>
        <end position="110"/>
    </location>
</feature>
<sequence>MPGQNHQAFQQPAHNIPNAPNQPAYIPQFVGNPHAGVLPNTNGNLNPNAPDAPVQLTQQQLQNIFTVQQNQAPQQGMMPGQNHQAPNNNLPHNSNASQRPAPANHPPIFFTHNNGFIPNTNIRVPPPMQVPAGNQMQNNPAPNQPVAGNAGFFSQPVNDDDVLDDHNSRGDNYQPVYPRNQPRQQTVVEEDSFQAVSAIPNTTPFTPLTAQNQIQVFPDNTESFQEVYPQPAYQNPFNTHPNWQTRVREITRCTREGIAMRPRNSFFMYTDDDQHIYAIRVNGDVVCANDAEIQKGQQSIDIHNEDIYGEDPSYKDSGWAVMSCDENSTLKTGCSKTTQLTHITDPILEDKHQAVAANPEAPSCWSLYWKWGVVAFVGITGLILGYRHREELSSAYHNARLNYMKNADFRFFPDETNPQNKPPANNLP</sequence>
<dbReference type="Proteomes" id="UP000324800">
    <property type="component" value="Unassembled WGS sequence"/>
</dbReference>
<proteinExistence type="predicted"/>
<comment type="caution">
    <text evidence="2">The sequence shown here is derived from an EMBL/GenBank/DDBJ whole genome shotgun (WGS) entry which is preliminary data.</text>
</comment>
<feature type="compositionally biased region" description="Low complexity" evidence="1">
    <location>
        <begin position="131"/>
        <end position="151"/>
    </location>
</feature>
<evidence type="ECO:0000313" key="2">
    <source>
        <dbReference type="EMBL" id="KAA6360389.1"/>
    </source>
</evidence>
<evidence type="ECO:0000256" key="1">
    <source>
        <dbReference type="SAM" id="MobiDB-lite"/>
    </source>
</evidence>
<gene>
    <name evidence="2" type="ORF">EZS28_044084</name>
</gene>
<accession>A0A5J4TR53</accession>
<feature type="non-terminal residue" evidence="2">
    <location>
        <position position="428"/>
    </location>
</feature>
<dbReference type="EMBL" id="SNRW01027005">
    <property type="protein sequence ID" value="KAA6360389.1"/>
    <property type="molecule type" value="Genomic_DNA"/>
</dbReference>